<dbReference type="InterPro" id="IPR029026">
    <property type="entry name" value="tRNA_m1G_MTases_N"/>
</dbReference>
<dbReference type="InterPro" id="IPR029028">
    <property type="entry name" value="Alpha/beta_knot_MTases"/>
</dbReference>
<evidence type="ECO:0000256" key="8">
    <source>
        <dbReference type="ARBA" id="ARBA00025699"/>
    </source>
</evidence>
<keyword evidence="7 10" id="KW-0949">S-adenosyl-L-methionine</keyword>
<dbReference type="CDD" id="cd18084">
    <property type="entry name" value="RsmE-like"/>
    <property type="match status" value="1"/>
</dbReference>
<comment type="subcellular location">
    <subcellularLocation>
        <location evidence="1 10">Cytoplasm</location>
    </subcellularLocation>
</comment>
<dbReference type="NCBIfam" id="NF008702">
    <property type="entry name" value="PRK11713.6-1"/>
    <property type="match status" value="1"/>
</dbReference>
<sequence>MKLFFGTIEGDNAFLNEEESHHFSKVLRGNEGDIIHITDGNGNLAKCEITLVSKKMVEANVLELQKNFEQKNYYLHVAIAPTKAMERIEFFLEKATEIGIDEITFLQAFHSERKNIKIERIEKIIQAATKQSLKAYLPKVNDLTKFNDFIKMNFEGYEKCIAHCESDIERTPFKNVLANQPEKILVMIGPEGDFSRDEIKNAYENNFTGISLGQQRFRTETAALQAVFATDWAFNHK</sequence>
<proteinExistence type="inferred from homology"/>
<dbReference type="Proteomes" id="UP000608754">
    <property type="component" value="Unassembled WGS sequence"/>
</dbReference>
<dbReference type="PIRSF" id="PIRSF015601">
    <property type="entry name" value="MTase_slr0722"/>
    <property type="match status" value="1"/>
</dbReference>
<evidence type="ECO:0000256" key="5">
    <source>
        <dbReference type="ARBA" id="ARBA00022603"/>
    </source>
</evidence>
<dbReference type="PANTHER" id="PTHR30027">
    <property type="entry name" value="RIBOSOMAL RNA SMALL SUBUNIT METHYLTRANSFERASE E"/>
    <property type="match status" value="1"/>
</dbReference>
<comment type="similarity">
    <text evidence="2 10">Belongs to the RNA methyltransferase RsmE family.</text>
</comment>
<gene>
    <name evidence="13" type="ORF">IM532_07000</name>
</gene>
<dbReference type="Gene3D" id="3.40.1280.10">
    <property type="match status" value="1"/>
</dbReference>
<comment type="caution">
    <text evidence="13">The sequence shown here is derived from an EMBL/GenBank/DDBJ whole genome shotgun (WGS) entry which is preliminary data.</text>
</comment>
<dbReference type="InterPro" id="IPR046886">
    <property type="entry name" value="RsmE_MTase_dom"/>
</dbReference>
<dbReference type="GO" id="GO:0070475">
    <property type="term" value="P:rRNA base methylation"/>
    <property type="evidence" value="ECO:0007669"/>
    <property type="project" value="TreeGrafter"/>
</dbReference>
<evidence type="ECO:0000256" key="3">
    <source>
        <dbReference type="ARBA" id="ARBA00022490"/>
    </source>
</evidence>
<comment type="catalytic activity">
    <reaction evidence="9 10">
        <text>uridine(1498) in 16S rRNA + S-adenosyl-L-methionine = N(3)-methyluridine(1498) in 16S rRNA + S-adenosyl-L-homocysteine + H(+)</text>
        <dbReference type="Rhea" id="RHEA:42920"/>
        <dbReference type="Rhea" id="RHEA-COMP:10283"/>
        <dbReference type="Rhea" id="RHEA-COMP:10284"/>
        <dbReference type="ChEBI" id="CHEBI:15378"/>
        <dbReference type="ChEBI" id="CHEBI:57856"/>
        <dbReference type="ChEBI" id="CHEBI:59789"/>
        <dbReference type="ChEBI" id="CHEBI:65315"/>
        <dbReference type="ChEBI" id="CHEBI:74502"/>
        <dbReference type="EC" id="2.1.1.193"/>
    </reaction>
</comment>
<dbReference type="InterPro" id="IPR006700">
    <property type="entry name" value="RsmE"/>
</dbReference>
<evidence type="ECO:0000256" key="10">
    <source>
        <dbReference type="PIRNR" id="PIRNR015601"/>
    </source>
</evidence>
<feature type="domain" description="Ribosomal RNA small subunit methyltransferase E methyltransferase" evidence="11">
    <location>
        <begin position="71"/>
        <end position="227"/>
    </location>
</feature>
<dbReference type="InterPro" id="IPR015947">
    <property type="entry name" value="PUA-like_sf"/>
</dbReference>
<organism evidence="13 14">
    <name type="scientific">Faecalibacter rhinopitheci</name>
    <dbReference type="NCBI Taxonomy" id="2779678"/>
    <lineage>
        <taxon>Bacteria</taxon>
        <taxon>Pseudomonadati</taxon>
        <taxon>Bacteroidota</taxon>
        <taxon>Flavobacteriia</taxon>
        <taxon>Flavobacteriales</taxon>
        <taxon>Weeksellaceae</taxon>
        <taxon>Faecalibacter</taxon>
    </lineage>
</organism>
<dbReference type="SUPFAM" id="SSF75217">
    <property type="entry name" value="alpha/beta knot"/>
    <property type="match status" value="1"/>
</dbReference>
<dbReference type="Pfam" id="PF20260">
    <property type="entry name" value="PUA_4"/>
    <property type="match status" value="1"/>
</dbReference>
<dbReference type="NCBIfam" id="TIGR00046">
    <property type="entry name" value="RsmE family RNA methyltransferase"/>
    <property type="match status" value="1"/>
</dbReference>
<keyword evidence="6 10" id="KW-0808">Transferase</keyword>
<evidence type="ECO:0000259" key="11">
    <source>
        <dbReference type="Pfam" id="PF04452"/>
    </source>
</evidence>
<dbReference type="RefSeq" id="WP_194182741.1">
    <property type="nucleotide sequence ID" value="NZ_JADGIK010000004.1"/>
</dbReference>
<keyword evidence="5 10" id="KW-0489">Methyltransferase</keyword>
<keyword evidence="4 10" id="KW-0698">rRNA processing</keyword>
<evidence type="ECO:0000313" key="13">
    <source>
        <dbReference type="EMBL" id="MBF0597191.1"/>
    </source>
</evidence>
<evidence type="ECO:0000256" key="2">
    <source>
        <dbReference type="ARBA" id="ARBA00005528"/>
    </source>
</evidence>
<evidence type="ECO:0000313" key="14">
    <source>
        <dbReference type="Proteomes" id="UP000608754"/>
    </source>
</evidence>
<dbReference type="Pfam" id="PF04452">
    <property type="entry name" value="Methyltrans_RNA"/>
    <property type="match status" value="1"/>
</dbReference>
<dbReference type="GO" id="GO:0070042">
    <property type="term" value="F:rRNA (uridine-N3-)-methyltransferase activity"/>
    <property type="evidence" value="ECO:0007669"/>
    <property type="project" value="TreeGrafter"/>
</dbReference>
<keyword evidence="3 10" id="KW-0963">Cytoplasm</keyword>
<dbReference type="EMBL" id="JADGIK010000004">
    <property type="protein sequence ID" value="MBF0597191.1"/>
    <property type="molecule type" value="Genomic_DNA"/>
</dbReference>
<evidence type="ECO:0000259" key="12">
    <source>
        <dbReference type="Pfam" id="PF20260"/>
    </source>
</evidence>
<name>A0A8J7FVM0_9FLAO</name>
<evidence type="ECO:0000256" key="4">
    <source>
        <dbReference type="ARBA" id="ARBA00022552"/>
    </source>
</evidence>
<dbReference type="PANTHER" id="PTHR30027:SF3">
    <property type="entry name" value="16S RRNA (URACIL(1498)-N(3))-METHYLTRANSFERASE"/>
    <property type="match status" value="1"/>
</dbReference>
<feature type="domain" description="Ribosomal RNA small subunit methyltransferase E PUA-like" evidence="12">
    <location>
        <begin position="15"/>
        <end position="61"/>
    </location>
</feature>
<reference evidence="13" key="1">
    <citation type="submission" date="2020-10" db="EMBL/GenBank/DDBJ databases">
        <authorList>
            <person name="Lu T."/>
            <person name="Wang Q."/>
            <person name="Han X."/>
        </authorList>
    </citation>
    <scope>NUCLEOTIDE SEQUENCE</scope>
    <source>
        <strain evidence="13">WQ 117</strain>
    </source>
</reference>
<evidence type="ECO:0000256" key="7">
    <source>
        <dbReference type="ARBA" id="ARBA00022691"/>
    </source>
</evidence>
<evidence type="ECO:0000256" key="6">
    <source>
        <dbReference type="ARBA" id="ARBA00022679"/>
    </source>
</evidence>
<comment type="function">
    <text evidence="8 10">Specifically methylates the N3 position of the uracil ring of uridine 1498 (m3U1498) in 16S rRNA. Acts on the fully assembled 30S ribosomal subunit.</text>
</comment>
<dbReference type="SUPFAM" id="SSF88697">
    <property type="entry name" value="PUA domain-like"/>
    <property type="match status" value="1"/>
</dbReference>
<dbReference type="GO" id="GO:0005737">
    <property type="term" value="C:cytoplasm"/>
    <property type="evidence" value="ECO:0007669"/>
    <property type="project" value="UniProtKB-SubCell"/>
</dbReference>
<dbReference type="EC" id="2.1.1.193" evidence="10"/>
<evidence type="ECO:0000256" key="9">
    <source>
        <dbReference type="ARBA" id="ARBA00047944"/>
    </source>
</evidence>
<dbReference type="AlphaFoldDB" id="A0A8J7FVM0"/>
<dbReference type="InterPro" id="IPR046887">
    <property type="entry name" value="RsmE_PUA-like"/>
</dbReference>
<dbReference type="Gene3D" id="2.40.240.20">
    <property type="entry name" value="Hypothetical PUA domain-like, domain 1"/>
    <property type="match status" value="1"/>
</dbReference>
<evidence type="ECO:0000256" key="1">
    <source>
        <dbReference type="ARBA" id="ARBA00004496"/>
    </source>
</evidence>
<keyword evidence="14" id="KW-1185">Reference proteome</keyword>
<protein>
    <recommendedName>
        <fullName evidence="10">Ribosomal RNA small subunit methyltransferase E</fullName>
        <ecNumber evidence="10">2.1.1.193</ecNumber>
    </recommendedName>
</protein>
<accession>A0A8J7FVM0</accession>